<dbReference type="Proteomes" id="UP001595891">
    <property type="component" value="Unassembled WGS sequence"/>
</dbReference>
<feature type="transmembrane region" description="Helical" evidence="1">
    <location>
        <begin position="121"/>
        <end position="141"/>
    </location>
</feature>
<keyword evidence="1" id="KW-0812">Transmembrane</keyword>
<evidence type="ECO:0000313" key="2">
    <source>
        <dbReference type="EMBL" id="MFC4591538.1"/>
    </source>
</evidence>
<feature type="transmembrane region" description="Helical" evidence="1">
    <location>
        <begin position="240"/>
        <end position="260"/>
    </location>
</feature>
<proteinExistence type="predicted"/>
<gene>
    <name evidence="2" type="ORF">ACFO8L_35975</name>
</gene>
<evidence type="ECO:0000256" key="1">
    <source>
        <dbReference type="SAM" id="Phobius"/>
    </source>
</evidence>
<dbReference type="InterPro" id="IPR010640">
    <property type="entry name" value="Low_temperature_requirement_A"/>
</dbReference>
<sequence length="399" mass="41432">MVEQDLSRRRVKGFPVVRPTGEDHRATPFELFFDLVYVFAVTRVTAYMAGEHGAHGVLRGLLVLALLWGTWSGYTWLGNHSRADEGFVRAGMVVAMAAMFVVALTIPEAWDDAPGGLNGPVVLVCAYLLVRCVHLAVYAKVAGGDAGLRRQVVITWLPMTAGAALLVSGALLGGWAQTPLFTAALVVDWLGIYLTARGGGWRLRSPAHLAERHGLFVILAIGESIVAIGAGAAGRPVSGPLLLAAVLGVAVAVCLWWLYFDVVSVAAERRLAGESGPARVDLAVEAYTYGHFPVVAGIVLAALGVEGVLAHAGDGEPLGAFYALPLFGGLALYLAGLLLFQRRTHGAPGRPRLVATGVLLAAAPVAGLLPPLAGSAGAVVVLGALIAVETAGVSRSAPR</sequence>
<accession>A0ABV9ERP9</accession>
<feature type="transmembrane region" description="Helical" evidence="1">
    <location>
        <begin position="292"/>
        <end position="313"/>
    </location>
</feature>
<name>A0ABV9ERP9_9ACTN</name>
<feature type="transmembrane region" description="Helical" evidence="1">
    <location>
        <begin position="31"/>
        <end position="50"/>
    </location>
</feature>
<organism evidence="2 3">
    <name type="scientific">Sphaerisporangium corydalis</name>
    <dbReference type="NCBI Taxonomy" id="1441875"/>
    <lineage>
        <taxon>Bacteria</taxon>
        <taxon>Bacillati</taxon>
        <taxon>Actinomycetota</taxon>
        <taxon>Actinomycetes</taxon>
        <taxon>Streptosporangiales</taxon>
        <taxon>Streptosporangiaceae</taxon>
        <taxon>Sphaerisporangium</taxon>
    </lineage>
</organism>
<feature type="transmembrane region" description="Helical" evidence="1">
    <location>
        <begin position="153"/>
        <end position="172"/>
    </location>
</feature>
<feature type="transmembrane region" description="Helical" evidence="1">
    <location>
        <begin position="178"/>
        <end position="195"/>
    </location>
</feature>
<feature type="transmembrane region" description="Helical" evidence="1">
    <location>
        <begin position="86"/>
        <end position="106"/>
    </location>
</feature>
<keyword evidence="3" id="KW-1185">Reference proteome</keyword>
<reference evidence="3" key="1">
    <citation type="journal article" date="2019" name="Int. J. Syst. Evol. Microbiol.">
        <title>The Global Catalogue of Microorganisms (GCM) 10K type strain sequencing project: providing services to taxonomists for standard genome sequencing and annotation.</title>
        <authorList>
            <consortium name="The Broad Institute Genomics Platform"/>
            <consortium name="The Broad Institute Genome Sequencing Center for Infectious Disease"/>
            <person name="Wu L."/>
            <person name="Ma J."/>
        </authorList>
    </citation>
    <scope>NUCLEOTIDE SEQUENCE [LARGE SCALE GENOMIC DNA]</scope>
    <source>
        <strain evidence="3">CCUG 49560</strain>
    </source>
</reference>
<dbReference type="EMBL" id="JBHSFN010000034">
    <property type="protein sequence ID" value="MFC4591538.1"/>
    <property type="molecule type" value="Genomic_DNA"/>
</dbReference>
<dbReference type="PANTHER" id="PTHR36840:SF1">
    <property type="entry name" value="BLL5714 PROTEIN"/>
    <property type="match status" value="1"/>
</dbReference>
<dbReference type="Pfam" id="PF06772">
    <property type="entry name" value="LtrA"/>
    <property type="match status" value="1"/>
</dbReference>
<feature type="transmembrane region" description="Helical" evidence="1">
    <location>
        <begin position="215"/>
        <end position="234"/>
    </location>
</feature>
<keyword evidence="1" id="KW-1133">Transmembrane helix</keyword>
<feature type="transmembrane region" description="Helical" evidence="1">
    <location>
        <begin position="56"/>
        <end position="74"/>
    </location>
</feature>
<keyword evidence="1" id="KW-0472">Membrane</keyword>
<dbReference type="RefSeq" id="WP_262846912.1">
    <property type="nucleotide sequence ID" value="NZ_JANZYP010000054.1"/>
</dbReference>
<dbReference type="PANTHER" id="PTHR36840">
    <property type="entry name" value="BLL5714 PROTEIN"/>
    <property type="match status" value="1"/>
</dbReference>
<evidence type="ECO:0000313" key="3">
    <source>
        <dbReference type="Proteomes" id="UP001595891"/>
    </source>
</evidence>
<feature type="transmembrane region" description="Helical" evidence="1">
    <location>
        <begin position="319"/>
        <end position="340"/>
    </location>
</feature>
<comment type="caution">
    <text evidence="2">The sequence shown here is derived from an EMBL/GenBank/DDBJ whole genome shotgun (WGS) entry which is preliminary data.</text>
</comment>
<protein>
    <submittedName>
        <fullName evidence="2">Low temperature requirement protein A</fullName>
    </submittedName>
</protein>
<feature type="transmembrane region" description="Helical" evidence="1">
    <location>
        <begin position="352"/>
        <end position="369"/>
    </location>
</feature>